<proteinExistence type="predicted"/>
<comment type="caution">
    <text evidence="5">The sequence shown here is derived from an EMBL/GenBank/DDBJ whole genome shotgun (WGS) entry which is preliminary data.</text>
</comment>
<evidence type="ECO:0000313" key="5">
    <source>
        <dbReference type="EMBL" id="PNX54860.1"/>
    </source>
</evidence>
<dbReference type="SUPFAM" id="SSF52540">
    <property type="entry name" value="P-loop containing nucleoside triphosphate hydrolases"/>
    <property type="match status" value="1"/>
</dbReference>
<keyword evidence="1" id="KW-0677">Repeat</keyword>
<evidence type="ECO:0000256" key="1">
    <source>
        <dbReference type="ARBA" id="ARBA00022737"/>
    </source>
</evidence>
<dbReference type="AlphaFoldDB" id="A0A2K3JLE4"/>
<gene>
    <name evidence="5" type="ORF">L195_g048482</name>
</gene>
<dbReference type="InterPro" id="IPR027417">
    <property type="entry name" value="P-loop_NTPase"/>
</dbReference>
<feature type="non-terminal residue" evidence="5">
    <location>
        <position position="1"/>
    </location>
</feature>
<dbReference type="Gene3D" id="1.20.5.4130">
    <property type="match status" value="1"/>
</dbReference>
<feature type="domain" description="Disease resistance N-terminal" evidence="4">
    <location>
        <begin position="53"/>
        <end position="136"/>
    </location>
</feature>
<keyword evidence="2" id="KW-0547">Nucleotide-binding</keyword>
<reference evidence="5 6" key="2">
    <citation type="journal article" date="2017" name="Front. Plant Sci.">
        <title>Gene Classification and Mining of Molecular Markers Useful in Red Clover (Trifolium pratense) Breeding.</title>
        <authorList>
            <person name="Istvanek J."/>
            <person name="Dluhosova J."/>
            <person name="Dluhos P."/>
            <person name="Patkova L."/>
            <person name="Nedelnik J."/>
            <person name="Repkova J."/>
        </authorList>
    </citation>
    <scope>NUCLEOTIDE SEQUENCE [LARGE SCALE GENOMIC DNA]</scope>
    <source>
        <strain evidence="6">cv. Tatra</strain>
        <tissue evidence="5">Young leaves</tissue>
    </source>
</reference>
<dbReference type="Proteomes" id="UP000236291">
    <property type="component" value="Unassembled WGS sequence"/>
</dbReference>
<evidence type="ECO:0000313" key="6">
    <source>
        <dbReference type="Proteomes" id="UP000236291"/>
    </source>
</evidence>
<dbReference type="GO" id="GO:0006952">
    <property type="term" value="P:defense response"/>
    <property type="evidence" value="ECO:0007669"/>
    <property type="project" value="UniProtKB-KW"/>
</dbReference>
<dbReference type="EMBL" id="ASHM01069400">
    <property type="protein sequence ID" value="PNX54860.1"/>
    <property type="molecule type" value="Genomic_DNA"/>
</dbReference>
<evidence type="ECO:0000256" key="2">
    <source>
        <dbReference type="ARBA" id="ARBA00022741"/>
    </source>
</evidence>
<dbReference type="STRING" id="57577.A0A2K3JLE4"/>
<keyword evidence="3" id="KW-0611">Plant defense</keyword>
<sequence>VAFGHGLTVKETAVYLIYGQSTTVEAQPSPDVKMESPLTINIRMTEQIPYAVAESLFNRLASATFLEYGRIYGVMDELERLKNSVECIRVVLLDAQEKQEQNWIRRLEDVLHRADDLLDEFIIEDIRYKGDAAVVVKQTDSLRSKSISFLLESDITGREDDKKEIINLLRQPHGNISSVAIVGIGGIGKTTIAR</sequence>
<protein>
    <submittedName>
        <fullName evidence="5">Putative NBS-LRR resistance protein</fullName>
    </submittedName>
</protein>
<feature type="non-terminal residue" evidence="5">
    <location>
        <position position="194"/>
    </location>
</feature>
<dbReference type="Pfam" id="PF18052">
    <property type="entry name" value="Rx_N"/>
    <property type="match status" value="1"/>
</dbReference>
<organism evidence="5 6">
    <name type="scientific">Trifolium pratense</name>
    <name type="common">Red clover</name>
    <dbReference type="NCBI Taxonomy" id="57577"/>
    <lineage>
        <taxon>Eukaryota</taxon>
        <taxon>Viridiplantae</taxon>
        <taxon>Streptophyta</taxon>
        <taxon>Embryophyta</taxon>
        <taxon>Tracheophyta</taxon>
        <taxon>Spermatophyta</taxon>
        <taxon>Magnoliopsida</taxon>
        <taxon>eudicotyledons</taxon>
        <taxon>Gunneridae</taxon>
        <taxon>Pentapetalae</taxon>
        <taxon>rosids</taxon>
        <taxon>fabids</taxon>
        <taxon>Fabales</taxon>
        <taxon>Fabaceae</taxon>
        <taxon>Papilionoideae</taxon>
        <taxon>50 kb inversion clade</taxon>
        <taxon>NPAAA clade</taxon>
        <taxon>Hologalegina</taxon>
        <taxon>IRL clade</taxon>
        <taxon>Trifolieae</taxon>
        <taxon>Trifolium</taxon>
    </lineage>
</organism>
<name>A0A2K3JLE4_TRIPR</name>
<evidence type="ECO:0000259" key="4">
    <source>
        <dbReference type="Pfam" id="PF18052"/>
    </source>
</evidence>
<dbReference type="InterPro" id="IPR041118">
    <property type="entry name" value="Rx_N"/>
</dbReference>
<reference evidence="5 6" key="1">
    <citation type="journal article" date="2014" name="Am. J. Bot.">
        <title>Genome assembly and annotation for red clover (Trifolium pratense; Fabaceae).</title>
        <authorList>
            <person name="Istvanek J."/>
            <person name="Jaros M."/>
            <person name="Krenek A."/>
            <person name="Repkova J."/>
        </authorList>
    </citation>
    <scope>NUCLEOTIDE SEQUENCE [LARGE SCALE GENOMIC DNA]</scope>
    <source>
        <strain evidence="6">cv. Tatra</strain>
        <tissue evidence="5">Young leaves</tissue>
    </source>
</reference>
<accession>A0A2K3JLE4</accession>
<dbReference type="GO" id="GO:0000166">
    <property type="term" value="F:nucleotide binding"/>
    <property type="evidence" value="ECO:0007669"/>
    <property type="project" value="UniProtKB-KW"/>
</dbReference>
<evidence type="ECO:0000256" key="3">
    <source>
        <dbReference type="ARBA" id="ARBA00022821"/>
    </source>
</evidence>